<feature type="region of interest" description="Disordered" evidence="1">
    <location>
        <begin position="1"/>
        <end position="45"/>
    </location>
</feature>
<name>A0A9P3M1J9_9FUNG</name>
<sequence>MYRARKNRNVPGMDSLAHHHGMFKEEDRSSQVAKSSRSWFPRSGQNNYDKKRGYGAYDHDLELNMVAHPDPFAGFESSVLPEDHEPPSANATDATAGRLRAASNPSKTAVLAFSSNTGSSALSPSPISPITAASAVNANVDIAPTRPPAASAAYAYGSKIMPAPLPAVLTCPRQGHHGSQNSISLADKKQRTKMIQDLILNGNGQ</sequence>
<dbReference type="EMBL" id="BQFW01000014">
    <property type="protein sequence ID" value="GJJ78100.1"/>
    <property type="molecule type" value="Genomic_DNA"/>
</dbReference>
<organism evidence="2 3">
    <name type="scientific">Entomortierella parvispora</name>
    <dbReference type="NCBI Taxonomy" id="205924"/>
    <lineage>
        <taxon>Eukaryota</taxon>
        <taxon>Fungi</taxon>
        <taxon>Fungi incertae sedis</taxon>
        <taxon>Mucoromycota</taxon>
        <taxon>Mortierellomycotina</taxon>
        <taxon>Mortierellomycetes</taxon>
        <taxon>Mortierellales</taxon>
        <taxon>Mortierellaceae</taxon>
        <taxon>Entomortierella</taxon>
    </lineage>
</organism>
<reference evidence="2" key="2">
    <citation type="journal article" date="2022" name="Microbiol. Resour. Announc.">
        <title>Whole-Genome Sequence of Entomortierella parvispora E1425, a Mucoromycotan Fungus Associated with Burkholderiaceae-Related Endosymbiotic Bacteria.</title>
        <authorList>
            <person name="Herlambang A."/>
            <person name="Guo Y."/>
            <person name="Takashima Y."/>
            <person name="Narisawa K."/>
            <person name="Ohta H."/>
            <person name="Nishizawa T."/>
        </authorList>
    </citation>
    <scope>NUCLEOTIDE SEQUENCE</scope>
    <source>
        <strain evidence="2">E1425</strain>
    </source>
</reference>
<dbReference type="AlphaFoldDB" id="A0A9P3M1J9"/>
<keyword evidence="3" id="KW-1185">Reference proteome</keyword>
<accession>A0A9P3M1J9</accession>
<evidence type="ECO:0000313" key="3">
    <source>
        <dbReference type="Proteomes" id="UP000827284"/>
    </source>
</evidence>
<gene>
    <name evidence="2" type="ORF">EMPS_10459</name>
</gene>
<feature type="compositionally biased region" description="Polar residues" evidence="1">
    <location>
        <begin position="30"/>
        <end position="45"/>
    </location>
</feature>
<comment type="caution">
    <text evidence="2">The sequence shown here is derived from an EMBL/GenBank/DDBJ whole genome shotgun (WGS) entry which is preliminary data.</text>
</comment>
<evidence type="ECO:0000256" key="1">
    <source>
        <dbReference type="SAM" id="MobiDB-lite"/>
    </source>
</evidence>
<protein>
    <submittedName>
        <fullName evidence="2">Uncharacterized protein</fullName>
    </submittedName>
</protein>
<evidence type="ECO:0000313" key="2">
    <source>
        <dbReference type="EMBL" id="GJJ78100.1"/>
    </source>
</evidence>
<reference evidence="2" key="1">
    <citation type="submission" date="2021-11" db="EMBL/GenBank/DDBJ databases">
        <authorList>
            <person name="Herlambang A."/>
            <person name="Guo Y."/>
            <person name="Takashima Y."/>
            <person name="Nishizawa T."/>
        </authorList>
    </citation>
    <scope>NUCLEOTIDE SEQUENCE</scope>
    <source>
        <strain evidence="2">E1425</strain>
    </source>
</reference>
<proteinExistence type="predicted"/>
<dbReference type="Proteomes" id="UP000827284">
    <property type="component" value="Unassembled WGS sequence"/>
</dbReference>